<reference evidence="1 2" key="1">
    <citation type="submission" date="2008-10" db="EMBL/GenBank/DDBJ databases">
        <title>Draft genome sequence of Providencia alcalifaciens (DSM 30120).</title>
        <authorList>
            <person name="Sudarsanam P."/>
            <person name="Ley R."/>
            <person name="Guruge J."/>
            <person name="Turnbaugh P.J."/>
            <person name="Mahowald M."/>
            <person name="Liep D."/>
            <person name="Gordon J."/>
        </authorList>
    </citation>
    <scope>NUCLEOTIDE SEQUENCE [LARGE SCALE GENOMIC DNA]</scope>
    <source>
        <strain evidence="1 2">DSM 30120</strain>
    </source>
</reference>
<evidence type="ECO:0000313" key="1">
    <source>
        <dbReference type="EMBL" id="EEB46544.1"/>
    </source>
</evidence>
<protein>
    <submittedName>
        <fullName evidence="1">Uncharacterized protein</fullName>
    </submittedName>
</protein>
<evidence type="ECO:0000313" key="2">
    <source>
        <dbReference type="Proteomes" id="UP000003729"/>
    </source>
</evidence>
<dbReference type="AlphaFoldDB" id="B6XDI4"/>
<organism evidence="1 2">
    <name type="scientific">Providencia alcalifaciens DSM 30120</name>
    <dbReference type="NCBI Taxonomy" id="520999"/>
    <lineage>
        <taxon>Bacteria</taxon>
        <taxon>Pseudomonadati</taxon>
        <taxon>Pseudomonadota</taxon>
        <taxon>Gammaproteobacteria</taxon>
        <taxon>Enterobacterales</taxon>
        <taxon>Morganellaceae</taxon>
        <taxon>Providencia</taxon>
    </lineage>
</organism>
<dbReference type="Proteomes" id="UP000003729">
    <property type="component" value="Unassembled WGS sequence"/>
</dbReference>
<name>B6XDI4_9GAMM</name>
<accession>B6XDI4</accession>
<sequence length="49" mass="5847">KEFHWQKQSPGLNPTEQKKKTINNVPAEEYWLRSVYFSSKSMTFTLVLE</sequence>
<feature type="non-terminal residue" evidence="1">
    <location>
        <position position="1"/>
    </location>
</feature>
<comment type="caution">
    <text evidence="1">The sequence shown here is derived from an EMBL/GenBank/DDBJ whole genome shotgun (WGS) entry which is preliminary data.</text>
</comment>
<reference evidence="1 2" key="2">
    <citation type="submission" date="2008-10" db="EMBL/GenBank/DDBJ databases">
        <authorList>
            <person name="Fulton L."/>
            <person name="Clifton S."/>
            <person name="Fulton B."/>
            <person name="Xu J."/>
            <person name="Minx P."/>
            <person name="Pepin K.H."/>
            <person name="Johnson M."/>
            <person name="Bhonagiri V."/>
            <person name="Nash W.E."/>
            <person name="Mardis E.R."/>
            <person name="Wilson R.K."/>
        </authorList>
    </citation>
    <scope>NUCLEOTIDE SEQUENCE [LARGE SCALE GENOMIC DNA]</scope>
    <source>
        <strain evidence="1 2">DSM 30120</strain>
    </source>
</reference>
<gene>
    <name evidence="1" type="ORF">PROVALCAL_01406</name>
</gene>
<dbReference type="EMBL" id="ABXW01000024">
    <property type="protein sequence ID" value="EEB46544.1"/>
    <property type="molecule type" value="Genomic_DNA"/>
</dbReference>
<proteinExistence type="predicted"/>